<feature type="region of interest" description="Disordered" evidence="1">
    <location>
        <begin position="1"/>
        <end position="49"/>
    </location>
</feature>
<evidence type="ECO:0000256" key="1">
    <source>
        <dbReference type="SAM" id="MobiDB-lite"/>
    </source>
</evidence>
<feature type="compositionally biased region" description="Low complexity" evidence="1">
    <location>
        <begin position="1"/>
        <end position="33"/>
    </location>
</feature>
<keyword evidence="3" id="KW-1185">Reference proteome</keyword>
<dbReference type="AlphaFoldDB" id="A0A098VN32"/>
<evidence type="ECO:0000313" key="3">
    <source>
        <dbReference type="Proteomes" id="UP000029725"/>
    </source>
</evidence>
<dbReference type="GO" id="GO:0005739">
    <property type="term" value="C:mitochondrion"/>
    <property type="evidence" value="ECO:0007669"/>
    <property type="project" value="TreeGrafter"/>
</dbReference>
<dbReference type="InterPro" id="IPR055304">
    <property type="entry name" value="CHCHD2/10-like"/>
</dbReference>
<dbReference type="GO" id="GO:0005634">
    <property type="term" value="C:nucleus"/>
    <property type="evidence" value="ECO:0007669"/>
    <property type="project" value="TreeGrafter"/>
</dbReference>
<dbReference type="VEuPathDB" id="MicrosporidiaDB:DI09_69p60"/>
<dbReference type="Proteomes" id="UP000029725">
    <property type="component" value="Unassembled WGS sequence"/>
</dbReference>
<dbReference type="RefSeq" id="XP_013236925.1">
    <property type="nucleotide sequence ID" value="XM_013381471.1"/>
</dbReference>
<dbReference type="PANTHER" id="PTHR13523">
    <property type="entry name" value="COILED-COIL-HELIX-COILED-COIL-HELIX DOMAIN CONTAINING 2/NUR77"/>
    <property type="match status" value="1"/>
</dbReference>
<evidence type="ECO:0000313" key="2">
    <source>
        <dbReference type="EMBL" id="KGG50482.1"/>
    </source>
</evidence>
<proteinExistence type="predicted"/>
<name>A0A098VN32_9MICR</name>
<dbReference type="GeneID" id="25260634"/>
<gene>
    <name evidence="2" type="ORF">DI09_69p60</name>
</gene>
<dbReference type="EMBL" id="JMKJ01000578">
    <property type="protein sequence ID" value="KGG50482.1"/>
    <property type="molecule type" value="Genomic_DNA"/>
</dbReference>
<dbReference type="GO" id="GO:0007005">
    <property type="term" value="P:mitochondrion organization"/>
    <property type="evidence" value="ECO:0007669"/>
    <property type="project" value="InterPro"/>
</dbReference>
<accession>A0A098VN32</accession>
<dbReference type="HOGENOM" id="CLU_1759255_0_0_1"/>
<reference evidence="2 3" key="1">
    <citation type="submission" date="2014-04" db="EMBL/GenBank/DDBJ databases">
        <title>A new species of microsporidia sheds light on the evolution of extreme parasitism.</title>
        <authorList>
            <person name="Haag K.L."/>
            <person name="James T.Y."/>
            <person name="Larsson R."/>
            <person name="Schaer T.M."/>
            <person name="Refardt D."/>
            <person name="Pombert J.-F."/>
            <person name="Ebert D."/>
        </authorList>
    </citation>
    <scope>NUCLEOTIDE SEQUENCE [LARGE SCALE GENOMIC DNA]</scope>
    <source>
        <strain evidence="2 3">UGP3</strain>
        <tissue evidence="2">Spores</tissue>
    </source>
</reference>
<protein>
    <recommendedName>
        <fullName evidence="4">CHCH domain-containing protein</fullName>
    </recommendedName>
</protein>
<evidence type="ECO:0008006" key="4">
    <source>
        <dbReference type="Google" id="ProtNLM"/>
    </source>
</evidence>
<comment type="caution">
    <text evidence="2">The sequence shown here is derived from an EMBL/GenBank/DDBJ whole genome shotgun (WGS) entry which is preliminary data.</text>
</comment>
<dbReference type="PANTHER" id="PTHR13523:SF2">
    <property type="entry name" value="COILED-COIL-HELIX-COILED-COIL-HELIX DOMAIN CONTAINING 2, ISOFORM A-RELATED"/>
    <property type="match status" value="1"/>
</dbReference>
<dbReference type="OrthoDB" id="1106148at2759"/>
<organism evidence="2 3">
    <name type="scientific">Mitosporidium daphniae</name>
    <dbReference type="NCBI Taxonomy" id="1485682"/>
    <lineage>
        <taxon>Eukaryota</taxon>
        <taxon>Fungi</taxon>
        <taxon>Fungi incertae sedis</taxon>
        <taxon>Microsporidia</taxon>
        <taxon>Mitosporidium</taxon>
    </lineage>
</organism>
<sequence length="148" mass="14895">MARKQPAAQSRASSRSASTSARSSSAPAARPASAPVPAPKPAAASAAMASQPAQGFLARVAETATGVAVGHVLGRALSGAASMVMGNGSSVPAEEPFKSIEASCQPQLAQLFACMDRNKEGDSSSCQFYMDLLSQCRSGPAESSTASF</sequence>